<accession>A0A846Z0D8</accession>
<dbReference type="SUPFAM" id="SSF53067">
    <property type="entry name" value="Actin-like ATPase domain"/>
    <property type="match status" value="2"/>
</dbReference>
<name>A0A846Z0D8_9ACTN</name>
<evidence type="ECO:0000256" key="3">
    <source>
        <dbReference type="ARBA" id="ARBA00022840"/>
    </source>
</evidence>
<evidence type="ECO:0000313" key="8">
    <source>
        <dbReference type="Proteomes" id="UP000579250"/>
    </source>
</evidence>
<keyword evidence="4" id="KW-0346">Stress response</keyword>
<dbReference type="InterPro" id="IPR043129">
    <property type="entry name" value="ATPase_NBD"/>
</dbReference>
<reference evidence="7 8" key="1">
    <citation type="submission" date="2020-04" db="EMBL/GenBank/DDBJ databases">
        <title>MicrobeNet Type strains.</title>
        <authorList>
            <person name="Nicholson A.C."/>
        </authorList>
    </citation>
    <scope>NUCLEOTIDE SEQUENCE [LARGE SCALE GENOMIC DNA]</scope>
    <source>
        <strain evidence="7 8">ATCC BAA-277</strain>
    </source>
</reference>
<gene>
    <name evidence="7" type="ORF">HGB48_21490</name>
</gene>
<evidence type="ECO:0000256" key="4">
    <source>
        <dbReference type="ARBA" id="ARBA00023016"/>
    </source>
</evidence>
<dbReference type="Gene3D" id="3.30.420.40">
    <property type="match status" value="2"/>
</dbReference>
<organism evidence="7 8">
    <name type="scientific">Actinomadura latina</name>
    <dbReference type="NCBI Taxonomy" id="163603"/>
    <lineage>
        <taxon>Bacteria</taxon>
        <taxon>Bacillati</taxon>
        <taxon>Actinomycetota</taxon>
        <taxon>Actinomycetes</taxon>
        <taxon>Streptosporangiales</taxon>
        <taxon>Thermomonosporaceae</taxon>
        <taxon>Actinomadura</taxon>
    </lineage>
</organism>
<dbReference type="EMBL" id="JAAXPI010000033">
    <property type="protein sequence ID" value="NKZ06299.1"/>
    <property type="molecule type" value="Genomic_DNA"/>
</dbReference>
<dbReference type="PROSITE" id="PS01036">
    <property type="entry name" value="HSP70_3"/>
    <property type="match status" value="1"/>
</dbReference>
<evidence type="ECO:0000256" key="1">
    <source>
        <dbReference type="ARBA" id="ARBA00007381"/>
    </source>
</evidence>
<dbReference type="PRINTS" id="PR00301">
    <property type="entry name" value="HEATSHOCK70"/>
</dbReference>
<dbReference type="Proteomes" id="UP000579250">
    <property type="component" value="Unassembled WGS sequence"/>
</dbReference>
<protein>
    <submittedName>
        <fullName evidence="7">Hsp70 family protein</fullName>
    </submittedName>
</protein>
<evidence type="ECO:0000256" key="6">
    <source>
        <dbReference type="RuleBase" id="RU003322"/>
    </source>
</evidence>
<keyword evidence="3 6" id="KW-0067">ATP-binding</keyword>
<keyword evidence="2 6" id="KW-0547">Nucleotide-binding</keyword>
<dbReference type="InterPro" id="IPR013126">
    <property type="entry name" value="Hsp_70_fam"/>
</dbReference>
<evidence type="ECO:0000256" key="5">
    <source>
        <dbReference type="ARBA" id="ARBA00023186"/>
    </source>
</evidence>
<comment type="similarity">
    <text evidence="1 6">Belongs to the heat shock protein 70 family.</text>
</comment>
<dbReference type="AlphaFoldDB" id="A0A846Z0D8"/>
<comment type="caution">
    <text evidence="7">The sequence shown here is derived from an EMBL/GenBank/DDBJ whole genome shotgun (WGS) entry which is preliminary data.</text>
</comment>
<evidence type="ECO:0000313" key="7">
    <source>
        <dbReference type="EMBL" id="NKZ06299.1"/>
    </source>
</evidence>
<dbReference type="PANTHER" id="PTHR19375">
    <property type="entry name" value="HEAT SHOCK PROTEIN 70KDA"/>
    <property type="match status" value="1"/>
</dbReference>
<dbReference type="GO" id="GO:0140662">
    <property type="term" value="F:ATP-dependent protein folding chaperone"/>
    <property type="evidence" value="ECO:0007669"/>
    <property type="project" value="InterPro"/>
</dbReference>
<keyword evidence="8" id="KW-1185">Reference proteome</keyword>
<evidence type="ECO:0000256" key="2">
    <source>
        <dbReference type="ARBA" id="ARBA00022741"/>
    </source>
</evidence>
<dbReference type="InterPro" id="IPR018181">
    <property type="entry name" value="Heat_shock_70_CS"/>
</dbReference>
<proteinExistence type="inferred from homology"/>
<dbReference type="Gene3D" id="3.90.640.10">
    <property type="entry name" value="Actin, Chain A, domain 4"/>
    <property type="match status" value="1"/>
</dbReference>
<keyword evidence="5" id="KW-0143">Chaperone</keyword>
<dbReference type="Pfam" id="PF00012">
    <property type="entry name" value="HSP70"/>
    <property type="match status" value="1"/>
</dbReference>
<dbReference type="RefSeq" id="WP_083947070.1">
    <property type="nucleotide sequence ID" value="NZ_JAAXPI010000033.1"/>
</dbReference>
<dbReference type="GO" id="GO:0005524">
    <property type="term" value="F:ATP binding"/>
    <property type="evidence" value="ECO:0007669"/>
    <property type="project" value="UniProtKB-KW"/>
</dbReference>
<sequence length="550" mass="59710">MAKAADHAIGIDFGTSTSLLAERSALSPVGIVPLGHSTNWLPSLAGIDAGRLLIGEDAENLPVDQTVRSVKRTITERRDHVEISTDAETRTVDADEIIVALLREIGGRAEAAGTPLRTEEEVRLGCPAMWDGEQRGRLLTLADRAGLPVTISSLVDEPISAGIAWVTHRYLAHRHSPEGRLLVFDMGGGTLDIGVLDVDGGAHPKISVLAAAGVDQAGDALDRAIADELLQELADKRFDAAAHPQGRMLEAVMLREAREAKVRLSRQERDQIVVRGLGARLGLPTLTFERAHLEELFRPQMADAEEFIWAALRAAKLTGLPSPSPSELRAMGPDELSGDVDFVLLTGGMSRIPYVERRIGELFPKAQVFDDAGVGAEEAVAAGLSDTTAYERLNLLRPGFDFVLEYTEGGRSHVETIYPAHTPFYEPWEAMSKSVLGFECHGADFPGPGRGTGGLRVRSTSGEYLTLQYEGKEMAGIELRLGPGMLFKMYPNGQLVVRDATQQELNLRVVGWPIIRGPGYHSLVMEQYRPGDSSPRAADFVKEYAPPHLL</sequence>